<evidence type="ECO:0000313" key="2">
    <source>
        <dbReference type="EMBL" id="HIV02480.1"/>
    </source>
</evidence>
<feature type="signal peptide" evidence="1">
    <location>
        <begin position="1"/>
        <end position="24"/>
    </location>
</feature>
<feature type="non-terminal residue" evidence="2">
    <location>
        <position position="742"/>
    </location>
</feature>
<organism evidence="2 3">
    <name type="scientific">Candidatus Aphodoplasma excrementigallinarum</name>
    <dbReference type="NCBI Taxonomy" id="2840673"/>
    <lineage>
        <taxon>Bacteria</taxon>
        <taxon>Bacillati</taxon>
        <taxon>Bacillota</taxon>
        <taxon>Clostridia</taxon>
        <taxon>Eubacteriales</taxon>
        <taxon>Candidatus Aphodoplasma</taxon>
    </lineage>
</organism>
<accession>A0A9D1NGJ1</accession>
<dbReference type="Proteomes" id="UP000886743">
    <property type="component" value="Unassembled WGS sequence"/>
</dbReference>
<proteinExistence type="predicted"/>
<reference evidence="2" key="1">
    <citation type="submission" date="2020-10" db="EMBL/GenBank/DDBJ databases">
        <authorList>
            <person name="Gilroy R."/>
        </authorList>
    </citation>
    <scope>NUCLEOTIDE SEQUENCE</scope>
    <source>
        <strain evidence="2">4920</strain>
    </source>
</reference>
<evidence type="ECO:0000256" key="1">
    <source>
        <dbReference type="SAM" id="SignalP"/>
    </source>
</evidence>
<evidence type="ECO:0000313" key="3">
    <source>
        <dbReference type="Proteomes" id="UP000886743"/>
    </source>
</evidence>
<keyword evidence="1" id="KW-0732">Signal</keyword>
<dbReference type="AlphaFoldDB" id="A0A9D1NGJ1"/>
<feature type="chain" id="PRO_5038745424" evidence="1">
    <location>
        <begin position="25"/>
        <end position="742"/>
    </location>
</feature>
<gene>
    <name evidence="2" type="ORF">IAC74_02805</name>
</gene>
<reference evidence="2" key="2">
    <citation type="journal article" date="2021" name="PeerJ">
        <title>Extensive microbial diversity within the chicken gut microbiome revealed by metagenomics and culture.</title>
        <authorList>
            <person name="Gilroy R."/>
            <person name="Ravi A."/>
            <person name="Getino M."/>
            <person name="Pursley I."/>
            <person name="Horton D.L."/>
            <person name="Alikhan N.F."/>
            <person name="Baker D."/>
            <person name="Gharbi K."/>
            <person name="Hall N."/>
            <person name="Watson M."/>
            <person name="Adriaenssens E.M."/>
            <person name="Foster-Nyarko E."/>
            <person name="Jarju S."/>
            <person name="Secka A."/>
            <person name="Antonio M."/>
            <person name="Oren A."/>
            <person name="Chaudhuri R.R."/>
            <person name="La Ragione R."/>
            <person name="Hildebrand F."/>
            <person name="Pallen M.J."/>
        </authorList>
    </citation>
    <scope>NUCLEOTIDE SEQUENCE</scope>
    <source>
        <strain evidence="2">4920</strain>
    </source>
</reference>
<sequence length="742" mass="80253">MRKVLLFVLAFMMAASLSVGVAFAATGNGFDENGWYQNANMDTITINDEGASVLNFTSGSIVSYNRTELDLTKVNYFYAKTTPTNWAFFHLFDDVSEVPDKSVSLYPAGSSYAYVKVSMLMGDGGMQLGNGYAASNVIGIKQGKPADLTSYFKVEIYIGEGGEDKSYIKLDGVEVIGQNGETLNVTRSDFRNGKCYVAWQTADANLPMAVTGINKELKGLPAAEFLPLGSGTAINAGFMLDGNIDMTGATDVPDVGKVLFYTQENALNNVTINGAAISEFGAQLAVVESGGVQALGFLPEDGKTFAWAVGDVVLFKSGFTVYNADGSGAYKLTKDFEFRVASVADGNVVFAVPIGLKNVGAAGNYVNLDLTSSVAFDTAVTNPVPAGITLNGEPYSAVGNFNLATDSIVQLLKNDGEWAWQEGDTIEIPKGFTFFAKQYAPGLSAAYCLDEAYKLVYSNGAFTLTKVYSDYREVVVARMALGHYAADTNLYGMQIHFSENVFEGYASTDDIAGEAWFNEYIKVNGKTLAEIRQENVGTEENPVYATVRANTEGVNFVTLWIDARSQSIIRGDGKLGNDNVVTIMQGLKFTKTGFEVKEEQSFKYIDPNWNAIVVLKPIEMNVQKGDKVDGGVQGEPAKAFVNIGINLSSLTSVESFPTQDSMDVADFVMLNGTYFSQMQGVRILQFNTANTLQIEVPQAAWQDGDVLVLFKGLPFYTDIPSSPNAQKAAELAHYYICLLYTS</sequence>
<dbReference type="EMBL" id="DVOF01000083">
    <property type="protein sequence ID" value="HIV02480.1"/>
    <property type="molecule type" value="Genomic_DNA"/>
</dbReference>
<name>A0A9D1NGJ1_9FIRM</name>
<comment type="caution">
    <text evidence="2">The sequence shown here is derived from an EMBL/GenBank/DDBJ whole genome shotgun (WGS) entry which is preliminary data.</text>
</comment>
<protein>
    <submittedName>
        <fullName evidence="2">Uncharacterized protein</fullName>
    </submittedName>
</protein>